<keyword evidence="2" id="KW-1185">Reference proteome</keyword>
<dbReference type="Proteomes" id="UP001515641">
    <property type="component" value="Unassembled WGS sequence"/>
</dbReference>
<comment type="caution">
    <text evidence="1">The sequence shown here is derived from an EMBL/GenBank/DDBJ whole genome shotgun (WGS) entry which is preliminary data.</text>
</comment>
<reference evidence="1 2" key="1">
    <citation type="submission" date="2020-03" db="EMBL/GenBank/DDBJ databases">
        <title>Draft genome sequence of environmentally isolated cultures.</title>
        <authorList>
            <person name="Wilson H.S."/>
            <person name="De Leon M.E."/>
        </authorList>
    </citation>
    <scope>NUCLEOTIDE SEQUENCE [LARGE SCALE GENOMIC DNA]</scope>
    <source>
        <strain evidence="1 2">HSC-31F16</strain>
    </source>
</reference>
<organism evidence="1 2">
    <name type="scientific">Chromobacterium fluminis</name>
    <dbReference type="NCBI Taxonomy" id="3044269"/>
    <lineage>
        <taxon>Bacteria</taxon>
        <taxon>Pseudomonadati</taxon>
        <taxon>Pseudomonadota</taxon>
        <taxon>Betaproteobacteria</taxon>
        <taxon>Neisseriales</taxon>
        <taxon>Chromobacteriaceae</taxon>
        <taxon>Chromobacterium</taxon>
    </lineage>
</organism>
<dbReference type="RefSeq" id="WP_166453213.1">
    <property type="nucleotide sequence ID" value="NZ_JAAOMA010000034.1"/>
</dbReference>
<sequence length="345" mass="39859">MTKFDIEKLKDNAVTSIRLGVEDFLHSQKPKDGEGRKQDVSRALSASRNLFAGLLLLMKYKIASSVDDEEAAYNLIRKPKNKNAIPHPDGKGGIRWEPEGGFQENTIDVSGIEERFSILEIKIDWETIKRIQKTRNGLEHLHPMAPLADIASMLADLFPLLRDFSRDELEEDPAELLGEAWPIMLHHHTFYAAIRKECEQGWSQTGVPPRMQPWLDRCHCPACFSELLQPHPEDVEKCLKVDDHDFRYKCHVCGQVDLIEPELIREMQYEMDGSDRFSDQPSDFEECDCCHRHTFLTRDGCCQWCDHELEDRECRRCDTPLRQEDQGNGGYCGSCNHERERIMAE</sequence>
<evidence type="ECO:0000313" key="1">
    <source>
        <dbReference type="EMBL" id="NHR07403.1"/>
    </source>
</evidence>
<protein>
    <submittedName>
        <fullName evidence="1">Uncharacterized protein</fullName>
    </submittedName>
</protein>
<evidence type="ECO:0000313" key="2">
    <source>
        <dbReference type="Proteomes" id="UP001515641"/>
    </source>
</evidence>
<proteinExistence type="predicted"/>
<dbReference type="EMBL" id="JAAOMA010000034">
    <property type="protein sequence ID" value="NHR07403.1"/>
    <property type="molecule type" value="Genomic_DNA"/>
</dbReference>
<gene>
    <name evidence="1" type="ORF">HA052_19620</name>
</gene>
<name>A0ABX0L8Q9_9NEIS</name>
<accession>A0ABX0L8Q9</accession>